<evidence type="ECO:0000256" key="1">
    <source>
        <dbReference type="ARBA" id="ARBA00004651"/>
    </source>
</evidence>
<dbReference type="GO" id="GO:0005345">
    <property type="term" value="F:purine nucleobase transmembrane transporter activity"/>
    <property type="evidence" value="ECO:0007669"/>
    <property type="project" value="TreeGrafter"/>
</dbReference>
<feature type="transmembrane region" description="Helical" evidence="9">
    <location>
        <begin position="129"/>
        <end position="153"/>
    </location>
</feature>
<accession>A0AAF0YNQ7</accession>
<evidence type="ECO:0000256" key="8">
    <source>
        <dbReference type="PIRNR" id="PIRNR005353"/>
    </source>
</evidence>
<feature type="transmembrane region" description="Helical" evidence="9">
    <location>
        <begin position="409"/>
        <end position="426"/>
    </location>
</feature>
<organism evidence="10 11">
    <name type="scientific">Nosocomiicoccus massiliensis</name>
    <dbReference type="NCBI Taxonomy" id="1232430"/>
    <lineage>
        <taxon>Bacteria</taxon>
        <taxon>Bacillati</taxon>
        <taxon>Bacillota</taxon>
        <taxon>Bacilli</taxon>
        <taxon>Bacillales</taxon>
        <taxon>Staphylococcaceae</taxon>
        <taxon>Nosocomiicoccus</taxon>
    </lineage>
</organism>
<feature type="transmembrane region" description="Helical" evidence="9">
    <location>
        <begin position="49"/>
        <end position="73"/>
    </location>
</feature>
<feature type="transmembrane region" description="Helical" evidence="9">
    <location>
        <begin position="165"/>
        <end position="184"/>
    </location>
</feature>
<dbReference type="Pfam" id="PF00860">
    <property type="entry name" value="Xan_ur_permease"/>
    <property type="match status" value="1"/>
</dbReference>
<evidence type="ECO:0000256" key="6">
    <source>
        <dbReference type="ARBA" id="ARBA00022989"/>
    </source>
</evidence>
<dbReference type="PANTHER" id="PTHR43337">
    <property type="entry name" value="XANTHINE/URACIL PERMEASE C887.17-RELATED"/>
    <property type="match status" value="1"/>
</dbReference>
<dbReference type="EMBL" id="CP136964">
    <property type="protein sequence ID" value="WOS95866.1"/>
    <property type="molecule type" value="Genomic_DNA"/>
</dbReference>
<evidence type="ECO:0000256" key="3">
    <source>
        <dbReference type="ARBA" id="ARBA00022448"/>
    </source>
</evidence>
<keyword evidence="11" id="KW-1185">Reference proteome</keyword>
<feature type="transmembrane region" description="Helical" evidence="9">
    <location>
        <begin position="20"/>
        <end position="42"/>
    </location>
</feature>
<dbReference type="KEGG" id="nmy:CJ229_007155"/>
<feature type="transmembrane region" description="Helical" evidence="9">
    <location>
        <begin position="191"/>
        <end position="211"/>
    </location>
</feature>
<proteinExistence type="inferred from homology"/>
<keyword evidence="4 8" id="KW-1003">Cell membrane</keyword>
<evidence type="ECO:0000256" key="4">
    <source>
        <dbReference type="ARBA" id="ARBA00022475"/>
    </source>
</evidence>
<dbReference type="InterPro" id="IPR045018">
    <property type="entry name" value="Azg-like"/>
</dbReference>
<dbReference type="PIRSF" id="PIRSF005353">
    <property type="entry name" value="PbuG"/>
    <property type="match status" value="1"/>
</dbReference>
<keyword evidence="3 8" id="KW-0813">Transport</keyword>
<evidence type="ECO:0000256" key="9">
    <source>
        <dbReference type="SAM" id="Phobius"/>
    </source>
</evidence>
<feature type="transmembrane region" description="Helical" evidence="9">
    <location>
        <begin position="314"/>
        <end position="333"/>
    </location>
</feature>
<reference evidence="11" key="1">
    <citation type="submission" date="2017-09" db="EMBL/GenBank/DDBJ databases">
        <title>Bacterial strain isolated from the female urinary microbiota.</title>
        <authorList>
            <person name="Thomas-White K."/>
            <person name="Kumar N."/>
            <person name="Forster S."/>
            <person name="Putonti C."/>
            <person name="Lawley T."/>
            <person name="Wolfe A.J."/>
        </authorList>
    </citation>
    <scope>NUCLEOTIDE SEQUENCE [LARGE SCALE GENOMIC DNA]</scope>
    <source>
        <strain evidence="11">UMB0959</strain>
    </source>
</reference>
<evidence type="ECO:0000313" key="10">
    <source>
        <dbReference type="EMBL" id="WOS95866.1"/>
    </source>
</evidence>
<evidence type="ECO:0000313" key="11">
    <source>
        <dbReference type="Proteomes" id="UP000243626"/>
    </source>
</evidence>
<dbReference type="InterPro" id="IPR026033">
    <property type="entry name" value="Azg-like_bact_archaea"/>
</dbReference>
<evidence type="ECO:0000256" key="5">
    <source>
        <dbReference type="ARBA" id="ARBA00022692"/>
    </source>
</evidence>
<dbReference type="AlphaFoldDB" id="A0AAF0YNQ7"/>
<dbReference type="GO" id="GO:0005886">
    <property type="term" value="C:plasma membrane"/>
    <property type="evidence" value="ECO:0007669"/>
    <property type="project" value="UniProtKB-SubCell"/>
</dbReference>
<sequence length="427" mass="44902">MNEFFKLHERGTDVRTELIAGLTTFLTMAYIVIVNPAILSAAGVPFNQVFIATVISAVIGTLIMALWANYPIAIAPGMGMNAYFVSVVFTEGVTYQAVFGTVFFAGVIFLLLTFTSLRETLIRSIPTPLKVGVASGIGLFIASLGLKMSGIVVADEGTLVAFGDIKSPVTILTVVGLLLTLILVARNVKGALFIGMLVTAIIGYVTGLLHIDNGVVSTPPSPVFFDIDLGGVFSQSLYSVVFAFLLVTLFDTTGTMIGVAEQAGLMKNGELPGAKKALMADAVATTVGATFGSTPSSAYIESSSGVQVGGRTGLTTLVVAVLFMLTLFFSPIIESISALSAITAPALIIVGSFMMTGLAKVNWSRFDDAFPTFIIVLTMPFTASIATGIALGFITYPLLKLVAGRGKEVHPLIYVFAVLFIIQIGFL</sequence>
<name>A0AAF0YNQ7_9STAP</name>
<evidence type="ECO:0000256" key="2">
    <source>
        <dbReference type="ARBA" id="ARBA00005697"/>
    </source>
</evidence>
<dbReference type="Proteomes" id="UP000243626">
    <property type="component" value="Chromosome"/>
</dbReference>
<comment type="subcellular location">
    <subcellularLocation>
        <location evidence="1 8">Cell membrane</location>
        <topology evidence="1 8">Multi-pass membrane protein</topology>
    </subcellularLocation>
</comment>
<dbReference type="RefSeq" id="WP_180953391.1">
    <property type="nucleotide sequence ID" value="NZ_CP136964.1"/>
</dbReference>
<gene>
    <name evidence="10" type="ORF">CJ229_007155</name>
</gene>
<dbReference type="PANTHER" id="PTHR43337:SF1">
    <property type="entry name" value="XANTHINE_URACIL PERMEASE C887.17-RELATED"/>
    <property type="match status" value="1"/>
</dbReference>
<keyword evidence="5 8" id="KW-0812">Transmembrane</keyword>
<keyword evidence="7 8" id="KW-0472">Membrane</keyword>
<feature type="transmembrane region" description="Helical" evidence="9">
    <location>
        <begin position="93"/>
        <end position="117"/>
    </location>
</feature>
<comment type="similarity">
    <text evidence="2 8">Belongs to the nucleobase:cation symporter-2 (NCS2) (TC 2.A.40) family. Azg-like subfamily.</text>
</comment>
<feature type="transmembrane region" description="Helical" evidence="9">
    <location>
        <begin position="339"/>
        <end position="361"/>
    </location>
</feature>
<feature type="transmembrane region" description="Helical" evidence="9">
    <location>
        <begin position="373"/>
        <end position="397"/>
    </location>
</feature>
<protein>
    <submittedName>
        <fullName evidence="10">NCS2 family permease</fullName>
    </submittedName>
</protein>
<keyword evidence="6 8" id="KW-1133">Transmembrane helix</keyword>
<dbReference type="InterPro" id="IPR006043">
    <property type="entry name" value="NCS2"/>
</dbReference>
<reference evidence="10 11" key="2">
    <citation type="submission" date="2023-10" db="EMBL/GenBank/DDBJ databases">
        <authorList>
            <person name="Choi B."/>
        </authorList>
    </citation>
    <scope>NUCLEOTIDE SEQUENCE [LARGE SCALE GENOMIC DNA]</scope>
    <source>
        <strain evidence="10 11">UMB0959</strain>
    </source>
</reference>
<feature type="transmembrane region" description="Helical" evidence="9">
    <location>
        <begin position="231"/>
        <end position="250"/>
    </location>
</feature>
<evidence type="ECO:0000256" key="7">
    <source>
        <dbReference type="ARBA" id="ARBA00023136"/>
    </source>
</evidence>